<keyword evidence="13" id="KW-1185">Reference proteome</keyword>
<dbReference type="SMART" id="SM00160">
    <property type="entry name" value="RanBD"/>
    <property type="match status" value="1"/>
</dbReference>
<feature type="compositionally biased region" description="Polar residues" evidence="10">
    <location>
        <begin position="194"/>
        <end position="212"/>
    </location>
</feature>
<feature type="region of interest" description="Disordered" evidence="10">
    <location>
        <begin position="158"/>
        <end position="180"/>
    </location>
</feature>
<dbReference type="PANTHER" id="PTHR23138:SF141">
    <property type="entry name" value="NUCLEAR PORE COMPLEX PROTEIN NUP50"/>
    <property type="match status" value="1"/>
</dbReference>
<feature type="compositionally biased region" description="Polar residues" evidence="10">
    <location>
        <begin position="263"/>
        <end position="278"/>
    </location>
</feature>
<evidence type="ECO:0000259" key="11">
    <source>
        <dbReference type="SMART" id="SM00160"/>
    </source>
</evidence>
<organism evidence="12 13">
    <name type="scientific">Apolygus lucorum</name>
    <name type="common">Small green plant bug</name>
    <name type="synonym">Lygocoris lucorum</name>
    <dbReference type="NCBI Taxonomy" id="248454"/>
    <lineage>
        <taxon>Eukaryota</taxon>
        <taxon>Metazoa</taxon>
        <taxon>Ecdysozoa</taxon>
        <taxon>Arthropoda</taxon>
        <taxon>Hexapoda</taxon>
        <taxon>Insecta</taxon>
        <taxon>Pterygota</taxon>
        <taxon>Neoptera</taxon>
        <taxon>Paraneoptera</taxon>
        <taxon>Hemiptera</taxon>
        <taxon>Heteroptera</taxon>
        <taxon>Panheteroptera</taxon>
        <taxon>Cimicomorpha</taxon>
        <taxon>Miridae</taxon>
        <taxon>Mirini</taxon>
        <taxon>Apolygus</taxon>
    </lineage>
</organism>
<dbReference type="SUPFAM" id="SSF50729">
    <property type="entry name" value="PH domain-like"/>
    <property type="match status" value="1"/>
</dbReference>
<evidence type="ECO:0000256" key="6">
    <source>
        <dbReference type="ARBA" id="ARBA00022990"/>
    </source>
</evidence>
<feature type="compositionally biased region" description="Basic and acidic residues" evidence="10">
    <location>
        <begin position="100"/>
        <end position="112"/>
    </location>
</feature>
<evidence type="ECO:0000256" key="7">
    <source>
        <dbReference type="ARBA" id="ARBA00023010"/>
    </source>
</evidence>
<feature type="region of interest" description="Disordered" evidence="10">
    <location>
        <begin position="1"/>
        <end position="28"/>
    </location>
</feature>
<comment type="subcellular location">
    <subcellularLocation>
        <location evidence="1">Nucleus</location>
        <location evidence="1">Nuclear pore complex</location>
    </subcellularLocation>
</comment>
<evidence type="ECO:0000256" key="5">
    <source>
        <dbReference type="ARBA" id="ARBA00022927"/>
    </source>
</evidence>
<protein>
    <recommendedName>
        <fullName evidence="11">RanBD1 domain-containing protein</fullName>
    </recommendedName>
</protein>
<gene>
    <name evidence="12" type="ORF">GE061_005924</name>
</gene>
<dbReference type="InterPro" id="IPR015007">
    <property type="entry name" value="NUP2/50/61"/>
</dbReference>
<keyword evidence="2" id="KW-0813">Transport</keyword>
<dbReference type="Gene3D" id="2.30.29.30">
    <property type="entry name" value="Pleckstrin-homology domain (PH domain)/Phosphotyrosine-binding domain (PTB)"/>
    <property type="match status" value="1"/>
</dbReference>
<feature type="region of interest" description="Disordered" evidence="10">
    <location>
        <begin position="262"/>
        <end position="296"/>
    </location>
</feature>
<dbReference type="PANTHER" id="PTHR23138">
    <property type="entry name" value="RAN BINDING PROTEIN"/>
    <property type="match status" value="1"/>
</dbReference>
<evidence type="ECO:0000256" key="2">
    <source>
        <dbReference type="ARBA" id="ARBA00022448"/>
    </source>
</evidence>
<sequence length="404" mass="43499">MLKRSATNDLNHTNWDAEEEDEKPSDFKLATAEVMSKRIIKTGKRRLGAKAPDATASPFTGFSFGGAKNNSSSDSATPAASFNLMSSPKPPTAIGQSVESKSDEQKDKSDRHSVYLAKLKGLNEELISWIDSHFKKNPTSIFTPVFEDYDKYLKEIQAERDSKSAAPTSSPPSSASPFSGIKFSVDAASKTTQGTGFLSTTKATSVPSSAPSSDKPEKPVADKPQGGSIFGNTSSFGSASSKTSDAPFSFSGTKPFTFGNVANPLSASTSSNTPATEVQNDEDEEPPKNEFKPVTEDDAVFSQRVKVFAKKDADYADRGVGMLYIKPANNKFQAVVRADTSLGNLLLNIILSESLPTKRLGKNNVMVVCVPLPGNDPKPLPVLLKVKTKEEADKLFDEINKYKK</sequence>
<dbReference type="InterPro" id="IPR000156">
    <property type="entry name" value="Ran_bind_dom"/>
</dbReference>
<comment type="caution">
    <text evidence="12">The sequence shown here is derived from an EMBL/GenBank/DDBJ whole genome shotgun (WGS) entry which is preliminary data.</text>
</comment>
<keyword evidence="8" id="KW-0906">Nuclear pore complex</keyword>
<evidence type="ECO:0000256" key="9">
    <source>
        <dbReference type="ARBA" id="ARBA00023242"/>
    </source>
</evidence>
<feature type="domain" description="RanBD1" evidence="11">
    <location>
        <begin position="291"/>
        <end position="399"/>
    </location>
</feature>
<dbReference type="OrthoDB" id="10062131at2759"/>
<evidence type="ECO:0000256" key="8">
    <source>
        <dbReference type="ARBA" id="ARBA00023132"/>
    </source>
</evidence>
<evidence type="ECO:0000256" key="10">
    <source>
        <dbReference type="SAM" id="MobiDB-lite"/>
    </source>
</evidence>
<keyword evidence="6" id="KW-0007">Acetylation</keyword>
<proteinExistence type="predicted"/>
<keyword evidence="4" id="KW-0509">mRNA transport</keyword>
<dbReference type="Pfam" id="PF08911">
    <property type="entry name" value="NUP50"/>
    <property type="match status" value="1"/>
</dbReference>
<feature type="region of interest" description="Disordered" evidence="10">
    <location>
        <begin position="194"/>
        <end position="236"/>
    </location>
</feature>
<accession>A0A8S9WUW5</accession>
<feature type="compositionally biased region" description="Basic and acidic residues" evidence="10">
    <location>
        <begin position="286"/>
        <end position="295"/>
    </location>
</feature>
<dbReference type="InterPro" id="IPR045255">
    <property type="entry name" value="RanBP1-like"/>
</dbReference>
<keyword evidence="7" id="KW-0811">Translocation</keyword>
<dbReference type="GO" id="GO:0051028">
    <property type="term" value="P:mRNA transport"/>
    <property type="evidence" value="ECO:0007669"/>
    <property type="project" value="UniProtKB-KW"/>
</dbReference>
<name>A0A8S9WUW5_APOLU</name>
<dbReference type="GO" id="GO:0005643">
    <property type="term" value="C:nuclear pore"/>
    <property type="evidence" value="ECO:0007669"/>
    <property type="project" value="UniProtKB-SubCell"/>
</dbReference>
<dbReference type="Pfam" id="PF00638">
    <property type="entry name" value="Ran_BP1"/>
    <property type="match status" value="1"/>
</dbReference>
<dbReference type="Proteomes" id="UP000466442">
    <property type="component" value="Unassembled WGS sequence"/>
</dbReference>
<feature type="region of interest" description="Disordered" evidence="10">
    <location>
        <begin position="41"/>
        <end position="112"/>
    </location>
</feature>
<dbReference type="GO" id="GO:0006606">
    <property type="term" value="P:protein import into nucleus"/>
    <property type="evidence" value="ECO:0007669"/>
    <property type="project" value="TreeGrafter"/>
</dbReference>
<keyword evidence="5" id="KW-0653">Protein transport</keyword>
<evidence type="ECO:0000256" key="3">
    <source>
        <dbReference type="ARBA" id="ARBA00022737"/>
    </source>
</evidence>
<dbReference type="CDD" id="cd13170">
    <property type="entry name" value="RanBD_NUP50"/>
    <property type="match status" value="1"/>
</dbReference>
<evidence type="ECO:0000256" key="1">
    <source>
        <dbReference type="ARBA" id="ARBA00004567"/>
    </source>
</evidence>
<reference evidence="12" key="1">
    <citation type="journal article" date="2021" name="Mol. Ecol. Resour.">
        <title>Apolygus lucorum genome provides insights into omnivorousness and mesophyll feeding.</title>
        <authorList>
            <person name="Liu Y."/>
            <person name="Liu H."/>
            <person name="Wang H."/>
            <person name="Huang T."/>
            <person name="Liu B."/>
            <person name="Yang B."/>
            <person name="Yin L."/>
            <person name="Li B."/>
            <person name="Zhang Y."/>
            <person name="Zhang S."/>
            <person name="Jiang F."/>
            <person name="Zhang X."/>
            <person name="Ren Y."/>
            <person name="Wang B."/>
            <person name="Wang S."/>
            <person name="Lu Y."/>
            <person name="Wu K."/>
            <person name="Fan W."/>
            <person name="Wang G."/>
        </authorList>
    </citation>
    <scope>NUCLEOTIDE SEQUENCE</scope>
    <source>
        <strain evidence="12">12Hb</strain>
    </source>
</reference>
<dbReference type="EMBL" id="WIXP02000014">
    <property type="protein sequence ID" value="KAF6199626.1"/>
    <property type="molecule type" value="Genomic_DNA"/>
</dbReference>
<evidence type="ECO:0000256" key="4">
    <source>
        <dbReference type="ARBA" id="ARBA00022816"/>
    </source>
</evidence>
<feature type="compositionally biased region" description="Low complexity" evidence="10">
    <location>
        <begin position="164"/>
        <end position="179"/>
    </location>
</feature>
<keyword evidence="3" id="KW-0677">Repeat</keyword>
<dbReference type="InterPro" id="IPR011993">
    <property type="entry name" value="PH-like_dom_sf"/>
</dbReference>
<dbReference type="AlphaFoldDB" id="A0A8S9WUW5"/>
<feature type="compositionally biased region" description="Polar residues" evidence="10">
    <location>
        <begin position="68"/>
        <end position="86"/>
    </location>
</feature>
<keyword evidence="9" id="KW-0539">Nucleus</keyword>
<evidence type="ECO:0000313" key="13">
    <source>
        <dbReference type="Proteomes" id="UP000466442"/>
    </source>
</evidence>
<evidence type="ECO:0000313" key="12">
    <source>
        <dbReference type="EMBL" id="KAF6199626.1"/>
    </source>
</evidence>
<feature type="compositionally biased region" description="Polar residues" evidence="10">
    <location>
        <begin position="1"/>
        <end position="14"/>
    </location>
</feature>